<dbReference type="PANTHER" id="PTHR32182">
    <property type="entry name" value="DNA REPLICATION AND REPAIR PROTEIN RECF"/>
    <property type="match status" value="1"/>
</dbReference>
<proteinExistence type="inferred from homology"/>
<dbReference type="SUPFAM" id="SSF52540">
    <property type="entry name" value="P-loop containing nucleoside triphosphate hydrolases"/>
    <property type="match status" value="1"/>
</dbReference>
<keyword evidence="5 9" id="KW-0235">DNA replication</keyword>
<protein>
    <recommendedName>
        <fullName evidence="3 9">DNA replication and repair protein RecF</fullName>
    </recommendedName>
</protein>
<evidence type="ECO:0000256" key="6">
    <source>
        <dbReference type="ARBA" id="ARBA00022741"/>
    </source>
</evidence>
<keyword evidence="7 9" id="KW-0067">ATP-binding</keyword>
<dbReference type="PROSITE" id="PS00618">
    <property type="entry name" value="RECF_2"/>
    <property type="match status" value="1"/>
</dbReference>
<feature type="domain" description="AAA+ ATPase" evidence="11">
    <location>
        <begin position="31"/>
        <end position="367"/>
    </location>
</feature>
<evidence type="ECO:0000256" key="8">
    <source>
        <dbReference type="ARBA" id="ARBA00023125"/>
    </source>
</evidence>
<dbReference type="GO" id="GO:0006302">
    <property type="term" value="P:double-strand break repair"/>
    <property type="evidence" value="ECO:0007669"/>
    <property type="project" value="TreeGrafter"/>
</dbReference>
<dbReference type="Pfam" id="PF02463">
    <property type="entry name" value="SMC_N"/>
    <property type="match status" value="1"/>
</dbReference>
<keyword evidence="9 10" id="KW-0234">DNA repair</keyword>
<keyword evidence="9 10" id="KW-0227">DNA damage</keyword>
<comment type="subcellular location">
    <subcellularLocation>
        <location evidence="1 9 10">Cytoplasm</location>
    </subcellularLocation>
</comment>
<evidence type="ECO:0000256" key="9">
    <source>
        <dbReference type="HAMAP-Rule" id="MF_00365"/>
    </source>
</evidence>
<comment type="similarity">
    <text evidence="2 9 10">Belongs to the RecF family.</text>
</comment>
<keyword evidence="6 9" id="KW-0547">Nucleotide-binding</keyword>
<dbReference type="Gene3D" id="3.40.50.300">
    <property type="entry name" value="P-loop containing nucleotide triphosphate hydrolases"/>
    <property type="match status" value="1"/>
</dbReference>
<feature type="binding site" evidence="9">
    <location>
        <begin position="39"/>
        <end position="46"/>
    </location>
    <ligand>
        <name>ATP</name>
        <dbReference type="ChEBI" id="CHEBI:30616"/>
    </ligand>
</feature>
<evidence type="ECO:0000313" key="13">
    <source>
        <dbReference type="Proteomes" id="UP000184130"/>
    </source>
</evidence>
<evidence type="ECO:0000256" key="5">
    <source>
        <dbReference type="ARBA" id="ARBA00022705"/>
    </source>
</evidence>
<dbReference type="GO" id="GO:0006260">
    <property type="term" value="P:DNA replication"/>
    <property type="evidence" value="ECO:0007669"/>
    <property type="project" value="UniProtKB-UniRule"/>
</dbReference>
<name>A0A1M6YLM2_XYLRU</name>
<keyword evidence="8 9" id="KW-0238">DNA-binding</keyword>
<evidence type="ECO:0000259" key="11">
    <source>
        <dbReference type="SMART" id="SM00382"/>
    </source>
</evidence>
<dbReference type="GO" id="GO:0005737">
    <property type="term" value="C:cytoplasm"/>
    <property type="evidence" value="ECO:0007669"/>
    <property type="project" value="UniProtKB-SubCell"/>
</dbReference>
<dbReference type="Gene3D" id="1.20.1050.90">
    <property type="entry name" value="RecF/RecN/SMC, N-terminal domain"/>
    <property type="match status" value="1"/>
</dbReference>
<evidence type="ECO:0000256" key="4">
    <source>
        <dbReference type="ARBA" id="ARBA00022490"/>
    </source>
</evidence>
<dbReference type="GO" id="GO:0009432">
    <property type="term" value="P:SOS response"/>
    <property type="evidence" value="ECO:0007669"/>
    <property type="project" value="UniProtKB-UniRule"/>
</dbReference>
<comment type="function">
    <text evidence="9 10">The RecF protein is involved in DNA metabolism; it is required for DNA replication and normal SOS inducibility. RecF binds preferentially to single-stranded, linear DNA. It also seems to bind ATP.</text>
</comment>
<dbReference type="GO" id="GO:0003697">
    <property type="term" value="F:single-stranded DNA binding"/>
    <property type="evidence" value="ECO:0007669"/>
    <property type="project" value="UniProtKB-UniRule"/>
</dbReference>
<dbReference type="InterPro" id="IPR027417">
    <property type="entry name" value="P-loop_NTPase"/>
</dbReference>
<dbReference type="SMART" id="SM00382">
    <property type="entry name" value="AAA"/>
    <property type="match status" value="1"/>
</dbReference>
<dbReference type="NCBIfam" id="TIGR00611">
    <property type="entry name" value="recf"/>
    <property type="match status" value="1"/>
</dbReference>
<sequence>MAKKRYLCTMILEKISVINYKNIAEATLEFSPKINCLIGQNGVGKTNVLDAIYYLSFCHSANNPIDSQVIRHGAEFFVLEGAYEGDLHIYCGMKRGTKKHFKRNKKEYRRLSEHIGLIPIVVVSPSDTLLIEGGSEERRRLMDMVISQYDHGYMEAMNRYNKALQQRNAMLKQEDEPNIDVMSLFEEQMAIEGERIYQARKAFVEELTPIFQRIHETIAENREQVGLNYISHCQRGPLLEVIQRDRFKDRAIGYSLHGIHRDDLEITLGGHLMKREGSQGQNKTFVIALKLAQFDFLKRTNSKTTPLLLLDDIFDKLDAQRVEQIVKLVAGDEYGQIFITDTNRDHLDLILSRSSLDYKIFHVDNGEIEEVKKDV</sequence>
<keyword evidence="4 9" id="KW-0963">Cytoplasm</keyword>
<dbReference type="HAMAP" id="MF_00365">
    <property type="entry name" value="RecF"/>
    <property type="match status" value="1"/>
</dbReference>
<evidence type="ECO:0000256" key="1">
    <source>
        <dbReference type="ARBA" id="ARBA00004496"/>
    </source>
</evidence>
<evidence type="ECO:0000256" key="7">
    <source>
        <dbReference type="ARBA" id="ARBA00022840"/>
    </source>
</evidence>
<dbReference type="PANTHER" id="PTHR32182:SF0">
    <property type="entry name" value="DNA REPLICATION AND REPAIR PROTEIN RECF"/>
    <property type="match status" value="1"/>
</dbReference>
<dbReference type="GO" id="GO:0000731">
    <property type="term" value="P:DNA synthesis involved in DNA repair"/>
    <property type="evidence" value="ECO:0007669"/>
    <property type="project" value="TreeGrafter"/>
</dbReference>
<evidence type="ECO:0000256" key="10">
    <source>
        <dbReference type="RuleBase" id="RU000578"/>
    </source>
</evidence>
<dbReference type="InterPro" id="IPR018078">
    <property type="entry name" value="DNA-binding_RecF_CS"/>
</dbReference>
<dbReference type="InterPro" id="IPR003593">
    <property type="entry name" value="AAA+_ATPase"/>
</dbReference>
<organism evidence="12 13">
    <name type="scientific">Xylanibacter ruminicola</name>
    <name type="common">Prevotella ruminicola</name>
    <dbReference type="NCBI Taxonomy" id="839"/>
    <lineage>
        <taxon>Bacteria</taxon>
        <taxon>Pseudomonadati</taxon>
        <taxon>Bacteroidota</taxon>
        <taxon>Bacteroidia</taxon>
        <taxon>Bacteroidales</taxon>
        <taxon>Prevotellaceae</taxon>
        <taxon>Xylanibacter</taxon>
    </lineage>
</organism>
<evidence type="ECO:0000256" key="2">
    <source>
        <dbReference type="ARBA" id="ARBA00008016"/>
    </source>
</evidence>
<keyword evidence="9 10" id="KW-0742">SOS response</keyword>
<dbReference type="InterPro" id="IPR042174">
    <property type="entry name" value="RecF_2"/>
</dbReference>
<dbReference type="GO" id="GO:0005524">
    <property type="term" value="F:ATP binding"/>
    <property type="evidence" value="ECO:0007669"/>
    <property type="project" value="UniProtKB-UniRule"/>
</dbReference>
<dbReference type="Proteomes" id="UP000184130">
    <property type="component" value="Unassembled WGS sequence"/>
</dbReference>
<evidence type="ECO:0000313" key="12">
    <source>
        <dbReference type="EMBL" id="SHL19010.1"/>
    </source>
</evidence>
<reference evidence="12 13" key="1">
    <citation type="submission" date="2016-11" db="EMBL/GenBank/DDBJ databases">
        <authorList>
            <person name="Jaros S."/>
            <person name="Januszkiewicz K."/>
            <person name="Wedrychowicz H."/>
        </authorList>
    </citation>
    <scope>NUCLEOTIDE SEQUENCE [LARGE SCALE GENOMIC DNA]</scope>
    <source>
        <strain evidence="12 13">KHT3</strain>
    </source>
</reference>
<dbReference type="EMBL" id="FRBD01000029">
    <property type="protein sequence ID" value="SHL19010.1"/>
    <property type="molecule type" value="Genomic_DNA"/>
</dbReference>
<evidence type="ECO:0000256" key="3">
    <source>
        <dbReference type="ARBA" id="ARBA00020170"/>
    </source>
</evidence>
<accession>A0A1M6YLM2</accession>
<dbReference type="InterPro" id="IPR001238">
    <property type="entry name" value="DNA-binding_RecF"/>
</dbReference>
<dbReference type="AlphaFoldDB" id="A0A1M6YLM2"/>
<dbReference type="InterPro" id="IPR003395">
    <property type="entry name" value="RecF/RecN/SMC_N"/>
</dbReference>
<gene>
    <name evidence="9" type="primary">recF</name>
    <name evidence="12" type="ORF">SAMN05216463_12927</name>
</gene>